<dbReference type="SMART" id="SM00382">
    <property type="entry name" value="AAA"/>
    <property type="match status" value="1"/>
</dbReference>
<keyword evidence="5 7" id="KW-1133">Transmembrane helix</keyword>
<comment type="subcellular location">
    <subcellularLocation>
        <location evidence="1">Cell membrane</location>
        <topology evidence="1">Multi-pass membrane protein</topology>
    </subcellularLocation>
</comment>
<sequence length="571" mass="61865">MYHDLRALLRPFYTLLAAALFFQTIAGIASLLPWLALYQWADAQPAGHNGWLAAAAAGGVIWLAAQTLAFHLTHITDARFSYRLRLQLAEKMRNLPLNWFVQQGRSGVDQYVQQDISALHQLVAHAPADIVRLILVPFPAVLLLLLINPLLLILSLLPVCGAFYCFRLTRSGRCRDIFAQRDNALRALSGDYRTLAENPLIAQQFPGRGIVRKTELSLSHFLSVFHQWVIKTGRPAAMAQILLSSVLLAVWLLLCAFVTGQTLSAPALILFILLLRSITEPVAAMGHGADALQAGARAAARISQLLRQPEITCGSGQYDNTDLLPRSVPLEVLNISLHAGEGHTQTSVLRDVSFSLTAGESVAIIGPSGAGKSSLLRLIARFMLPDTGDILLAGRPLSAWSHTGLNQLVTIVMQNSEPLPGTLRDNLLLFNPQASQSQIQHAVTAACFDEVIAAQAKGIDAQIGTDVQLSGGEAQRLAIARALIAQSPLLLADEPTSALDPENAGMIFDALLSSPGTRLIVTHDLILARRADRMLFMADGTIAATGTHEVLMAECAAYREFVMQQEKQHEA</sequence>
<feature type="transmembrane region" description="Helical" evidence="7">
    <location>
        <begin position="241"/>
        <end position="274"/>
    </location>
</feature>
<evidence type="ECO:0000256" key="4">
    <source>
        <dbReference type="ARBA" id="ARBA00022840"/>
    </source>
</evidence>
<dbReference type="InterPro" id="IPR039421">
    <property type="entry name" value="Type_1_exporter"/>
</dbReference>
<feature type="domain" description="ABC transporter" evidence="8">
    <location>
        <begin position="330"/>
        <end position="564"/>
    </location>
</feature>
<dbReference type="InterPro" id="IPR017871">
    <property type="entry name" value="ABC_transporter-like_CS"/>
</dbReference>
<evidence type="ECO:0000256" key="2">
    <source>
        <dbReference type="ARBA" id="ARBA00022692"/>
    </source>
</evidence>
<dbReference type="PANTHER" id="PTHR43394">
    <property type="entry name" value="ATP-DEPENDENT PERMEASE MDL1, MITOCHONDRIAL"/>
    <property type="match status" value="1"/>
</dbReference>
<dbReference type="GO" id="GO:0015421">
    <property type="term" value="F:ABC-type oligopeptide transporter activity"/>
    <property type="evidence" value="ECO:0007669"/>
    <property type="project" value="TreeGrafter"/>
</dbReference>
<dbReference type="InterPro" id="IPR011527">
    <property type="entry name" value="ABC1_TM_dom"/>
</dbReference>
<dbReference type="PROSITE" id="PS00211">
    <property type="entry name" value="ABC_TRANSPORTER_1"/>
    <property type="match status" value="1"/>
</dbReference>
<dbReference type="InterPro" id="IPR027417">
    <property type="entry name" value="P-loop_NTPase"/>
</dbReference>
<keyword evidence="2 7" id="KW-0812">Transmembrane</keyword>
<gene>
    <name evidence="10" type="ORF">N0392_14680</name>
</gene>
<dbReference type="GO" id="GO:0005886">
    <property type="term" value="C:plasma membrane"/>
    <property type="evidence" value="ECO:0007669"/>
    <property type="project" value="UniProtKB-SubCell"/>
</dbReference>
<dbReference type="Pfam" id="PF00005">
    <property type="entry name" value="ABC_tran"/>
    <property type="match status" value="1"/>
</dbReference>
<evidence type="ECO:0000256" key="7">
    <source>
        <dbReference type="SAM" id="Phobius"/>
    </source>
</evidence>
<dbReference type="AlphaFoldDB" id="A0A9Q4CS03"/>
<organism evidence="10 11">
    <name type="scientific">Morganella morganii</name>
    <name type="common">Proteus morganii</name>
    <dbReference type="NCBI Taxonomy" id="582"/>
    <lineage>
        <taxon>Bacteria</taxon>
        <taxon>Pseudomonadati</taxon>
        <taxon>Pseudomonadota</taxon>
        <taxon>Gammaproteobacteria</taxon>
        <taxon>Enterobacterales</taxon>
        <taxon>Morganellaceae</taxon>
        <taxon>Morganella</taxon>
    </lineage>
</organism>
<dbReference type="Gene3D" id="3.40.50.300">
    <property type="entry name" value="P-loop containing nucleotide triphosphate hydrolases"/>
    <property type="match status" value="1"/>
</dbReference>
<dbReference type="Proteomes" id="UP001076655">
    <property type="component" value="Unassembled WGS sequence"/>
</dbReference>
<name>A0A9Q4CS03_MORMO</name>
<dbReference type="InterPro" id="IPR036640">
    <property type="entry name" value="ABC1_TM_sf"/>
</dbReference>
<keyword evidence="3" id="KW-0547">Nucleotide-binding</keyword>
<feature type="transmembrane region" description="Helical" evidence="7">
    <location>
        <begin position="141"/>
        <end position="166"/>
    </location>
</feature>
<proteinExistence type="predicted"/>
<dbReference type="RefSeq" id="WP_260249440.1">
    <property type="nucleotide sequence ID" value="NZ_JALMEJ010000006.1"/>
</dbReference>
<feature type="transmembrane region" description="Helical" evidence="7">
    <location>
        <begin position="50"/>
        <end position="72"/>
    </location>
</feature>
<feature type="transmembrane region" description="Helical" evidence="7">
    <location>
        <begin position="12"/>
        <end position="38"/>
    </location>
</feature>
<dbReference type="SUPFAM" id="SSF90123">
    <property type="entry name" value="ABC transporter transmembrane region"/>
    <property type="match status" value="1"/>
</dbReference>
<reference evidence="10" key="1">
    <citation type="submission" date="2022-08" db="EMBL/GenBank/DDBJ databases">
        <authorList>
            <person name="Dale J.L."/>
        </authorList>
    </citation>
    <scope>NUCLEOTIDE SEQUENCE</scope>
    <source>
        <strain evidence="10">2022EL-00758</strain>
    </source>
</reference>
<dbReference type="CDD" id="cd03228">
    <property type="entry name" value="ABCC_MRP_Like"/>
    <property type="match status" value="1"/>
</dbReference>
<dbReference type="PROSITE" id="PS50893">
    <property type="entry name" value="ABC_TRANSPORTER_2"/>
    <property type="match status" value="1"/>
</dbReference>
<evidence type="ECO:0000256" key="5">
    <source>
        <dbReference type="ARBA" id="ARBA00022989"/>
    </source>
</evidence>
<evidence type="ECO:0000259" key="9">
    <source>
        <dbReference type="PROSITE" id="PS50929"/>
    </source>
</evidence>
<dbReference type="InterPro" id="IPR003439">
    <property type="entry name" value="ABC_transporter-like_ATP-bd"/>
</dbReference>
<dbReference type="PROSITE" id="PS50929">
    <property type="entry name" value="ABC_TM1F"/>
    <property type="match status" value="1"/>
</dbReference>
<accession>A0A9Q4CS03</accession>
<comment type="caution">
    <text evidence="10">The sequence shown here is derived from an EMBL/GenBank/DDBJ whole genome shotgun (WGS) entry which is preliminary data.</text>
</comment>
<evidence type="ECO:0000256" key="3">
    <source>
        <dbReference type="ARBA" id="ARBA00022741"/>
    </source>
</evidence>
<evidence type="ECO:0000313" key="10">
    <source>
        <dbReference type="EMBL" id="MCY0790926.1"/>
    </source>
</evidence>
<dbReference type="Gene3D" id="1.20.1560.10">
    <property type="entry name" value="ABC transporter type 1, transmembrane domain"/>
    <property type="match status" value="2"/>
</dbReference>
<evidence type="ECO:0000256" key="6">
    <source>
        <dbReference type="ARBA" id="ARBA00023136"/>
    </source>
</evidence>
<evidence type="ECO:0000313" key="11">
    <source>
        <dbReference type="Proteomes" id="UP001076655"/>
    </source>
</evidence>
<dbReference type="GO" id="GO:0005524">
    <property type="term" value="F:ATP binding"/>
    <property type="evidence" value="ECO:0007669"/>
    <property type="project" value="UniProtKB-KW"/>
</dbReference>
<dbReference type="EMBL" id="JAPNMI010000008">
    <property type="protein sequence ID" value="MCY0790926.1"/>
    <property type="molecule type" value="Genomic_DNA"/>
</dbReference>
<keyword evidence="6 7" id="KW-0472">Membrane</keyword>
<dbReference type="InterPro" id="IPR003593">
    <property type="entry name" value="AAA+_ATPase"/>
</dbReference>
<feature type="domain" description="ABC transmembrane type-1" evidence="9">
    <location>
        <begin position="17"/>
        <end position="294"/>
    </location>
</feature>
<evidence type="ECO:0000256" key="1">
    <source>
        <dbReference type="ARBA" id="ARBA00004651"/>
    </source>
</evidence>
<dbReference type="SUPFAM" id="SSF52540">
    <property type="entry name" value="P-loop containing nucleoside triphosphate hydrolases"/>
    <property type="match status" value="1"/>
</dbReference>
<evidence type="ECO:0000259" key="8">
    <source>
        <dbReference type="PROSITE" id="PS50893"/>
    </source>
</evidence>
<dbReference type="GO" id="GO:0016887">
    <property type="term" value="F:ATP hydrolysis activity"/>
    <property type="evidence" value="ECO:0007669"/>
    <property type="project" value="InterPro"/>
</dbReference>
<keyword evidence="4 10" id="KW-0067">ATP-binding</keyword>
<dbReference type="PANTHER" id="PTHR43394:SF1">
    <property type="entry name" value="ATP-BINDING CASSETTE SUB-FAMILY B MEMBER 10, MITOCHONDRIAL"/>
    <property type="match status" value="1"/>
</dbReference>
<protein>
    <submittedName>
        <fullName evidence="10">ABC transporter ATP-binding protein</fullName>
    </submittedName>
</protein>